<proteinExistence type="predicted"/>
<comment type="caution">
    <text evidence="1">The sequence shown here is derived from an EMBL/GenBank/DDBJ whole genome shotgun (WGS) entry which is preliminary data.</text>
</comment>
<dbReference type="EMBL" id="MLJW01000006">
    <property type="protein sequence ID" value="OIR16835.1"/>
    <property type="molecule type" value="Genomic_DNA"/>
</dbReference>
<sequence length="61" mass="7337">MLWQRYFRQVSWKYPHINIELSPLQNVWNDIVPLVNLSCLVRDAALFYTNQNALIPEKYNV</sequence>
<gene>
    <name evidence="1" type="ORF">GALL_26550</name>
</gene>
<organism evidence="1">
    <name type="scientific">mine drainage metagenome</name>
    <dbReference type="NCBI Taxonomy" id="410659"/>
    <lineage>
        <taxon>unclassified sequences</taxon>
        <taxon>metagenomes</taxon>
        <taxon>ecological metagenomes</taxon>
    </lineage>
</organism>
<accession>A0A1J5T9N0</accession>
<reference evidence="1" key="1">
    <citation type="submission" date="2016-10" db="EMBL/GenBank/DDBJ databases">
        <title>Sequence of Gallionella enrichment culture.</title>
        <authorList>
            <person name="Poehlein A."/>
            <person name="Muehling M."/>
            <person name="Daniel R."/>
        </authorList>
    </citation>
    <scope>NUCLEOTIDE SEQUENCE</scope>
</reference>
<protein>
    <submittedName>
        <fullName evidence="1">Uncharacterized protein</fullName>
    </submittedName>
</protein>
<name>A0A1J5T9N0_9ZZZZ</name>
<dbReference type="AlphaFoldDB" id="A0A1J5T9N0"/>
<evidence type="ECO:0000313" key="1">
    <source>
        <dbReference type="EMBL" id="OIR16835.1"/>
    </source>
</evidence>